<name>A0A5J9V8Q3_9POAL</name>
<comment type="caution">
    <text evidence="1">The sequence shown here is derived from an EMBL/GenBank/DDBJ whole genome shotgun (WGS) entry which is preliminary data.</text>
</comment>
<dbReference type="Gramene" id="TVU32529">
    <property type="protein sequence ID" value="TVU32529"/>
    <property type="gene ID" value="EJB05_24260"/>
</dbReference>
<accession>A0A5J9V8Q3</accession>
<feature type="non-terminal residue" evidence="1">
    <location>
        <position position="1"/>
    </location>
</feature>
<organism evidence="1 2">
    <name type="scientific">Eragrostis curvula</name>
    <name type="common">weeping love grass</name>
    <dbReference type="NCBI Taxonomy" id="38414"/>
    <lineage>
        <taxon>Eukaryota</taxon>
        <taxon>Viridiplantae</taxon>
        <taxon>Streptophyta</taxon>
        <taxon>Embryophyta</taxon>
        <taxon>Tracheophyta</taxon>
        <taxon>Spermatophyta</taxon>
        <taxon>Magnoliopsida</taxon>
        <taxon>Liliopsida</taxon>
        <taxon>Poales</taxon>
        <taxon>Poaceae</taxon>
        <taxon>PACMAD clade</taxon>
        <taxon>Chloridoideae</taxon>
        <taxon>Eragrostideae</taxon>
        <taxon>Eragrostidinae</taxon>
        <taxon>Eragrostis</taxon>
    </lineage>
</organism>
<evidence type="ECO:0000313" key="2">
    <source>
        <dbReference type="Proteomes" id="UP000324897"/>
    </source>
</evidence>
<reference evidence="1 2" key="1">
    <citation type="journal article" date="2019" name="Sci. Rep.">
        <title>A high-quality genome of Eragrostis curvula grass provides insights into Poaceae evolution and supports new strategies to enhance forage quality.</title>
        <authorList>
            <person name="Carballo J."/>
            <person name="Santos B.A.C.M."/>
            <person name="Zappacosta D."/>
            <person name="Garbus I."/>
            <person name="Selva J.P."/>
            <person name="Gallo C.A."/>
            <person name="Diaz A."/>
            <person name="Albertini E."/>
            <person name="Caccamo M."/>
            <person name="Echenique V."/>
        </authorList>
    </citation>
    <scope>NUCLEOTIDE SEQUENCE [LARGE SCALE GENOMIC DNA]</scope>
    <source>
        <strain evidence="2">cv. Victoria</strain>
        <tissue evidence="1">Leaf</tissue>
    </source>
</reference>
<dbReference type="Proteomes" id="UP000324897">
    <property type="component" value="Chromosome 1"/>
</dbReference>
<gene>
    <name evidence="1" type="ORF">EJB05_24260</name>
</gene>
<dbReference type="AlphaFoldDB" id="A0A5J9V8Q3"/>
<dbReference type="EMBL" id="RWGY01000011">
    <property type="protein sequence ID" value="TVU32529.1"/>
    <property type="molecule type" value="Genomic_DNA"/>
</dbReference>
<evidence type="ECO:0000313" key="1">
    <source>
        <dbReference type="EMBL" id="TVU32529.1"/>
    </source>
</evidence>
<sequence>IPDDHCGADVVSPLVNLPRRGEFLGWIRRPTVGRPGRSRRRHRHLLSRLAEQPVRALAVRARPGLVARVSEALAASASGKDHCVSTRRGQGGGPAWADAGADGVAVLARCRRQTAKMQEGEGPAEPDYLTHRHYEMSHPSVPASEAGEPVVRVQYPLLLNLRLMDTDQRRVFSDGMKTMEGLSNNAISSIRSSLKRLEEMIVESSLLIRDYYTNLSALVTFAGFQDLALMRNPPPPTFPICCIWLVLQETW</sequence>
<protein>
    <submittedName>
        <fullName evidence="1">Uncharacterized protein</fullName>
    </submittedName>
</protein>
<keyword evidence="2" id="KW-1185">Reference proteome</keyword>
<proteinExistence type="predicted"/>